<evidence type="ECO:0000313" key="2">
    <source>
        <dbReference type="Proteomes" id="UP000028725"/>
    </source>
</evidence>
<evidence type="ECO:0000313" key="1">
    <source>
        <dbReference type="EMBL" id="KFE61043.1"/>
    </source>
</evidence>
<protein>
    <submittedName>
        <fullName evidence="1">Uncharacterized protein</fullName>
    </submittedName>
</protein>
<keyword evidence="2" id="KW-1185">Reference proteome</keyword>
<organism evidence="1 2">
    <name type="scientific">Hyalangium minutum</name>
    <dbReference type="NCBI Taxonomy" id="394096"/>
    <lineage>
        <taxon>Bacteria</taxon>
        <taxon>Pseudomonadati</taxon>
        <taxon>Myxococcota</taxon>
        <taxon>Myxococcia</taxon>
        <taxon>Myxococcales</taxon>
        <taxon>Cystobacterineae</taxon>
        <taxon>Archangiaceae</taxon>
        <taxon>Hyalangium</taxon>
    </lineage>
</organism>
<sequence length="38" mass="4203">MRSCRFARGEETPGCPRAYTGCRETFDFPCRSVAPCSG</sequence>
<comment type="caution">
    <text evidence="1">The sequence shown here is derived from an EMBL/GenBank/DDBJ whole genome shotgun (WGS) entry which is preliminary data.</text>
</comment>
<gene>
    <name evidence="1" type="ORF">DB31_4478</name>
</gene>
<accession>A0A085W030</accession>
<dbReference type="STRING" id="394096.DB31_4478"/>
<dbReference type="AlphaFoldDB" id="A0A085W030"/>
<proteinExistence type="predicted"/>
<dbReference type="EMBL" id="JMCB01000025">
    <property type="protein sequence ID" value="KFE61043.1"/>
    <property type="molecule type" value="Genomic_DNA"/>
</dbReference>
<reference evidence="1 2" key="1">
    <citation type="submission" date="2014-04" db="EMBL/GenBank/DDBJ databases">
        <title>Genome assembly of Hyalangium minutum DSM 14724.</title>
        <authorList>
            <person name="Sharma G."/>
            <person name="Subramanian S."/>
        </authorList>
    </citation>
    <scope>NUCLEOTIDE SEQUENCE [LARGE SCALE GENOMIC DNA]</scope>
    <source>
        <strain evidence="1 2">DSM 14724</strain>
    </source>
</reference>
<dbReference type="Proteomes" id="UP000028725">
    <property type="component" value="Unassembled WGS sequence"/>
</dbReference>
<name>A0A085W030_9BACT</name>